<reference evidence="4" key="1">
    <citation type="submission" date="2021-03" db="EMBL/GenBank/DDBJ databases">
        <title>Complete Genome of Pseudoalteromonas xiamenensis STKMTI.2, a new potential marine bacterium producing anti-Vibrio compounds.</title>
        <authorList>
            <person name="Handayani D.P."/>
            <person name="Isnansetyo A."/>
            <person name="Istiqomah I."/>
            <person name="Jumina J."/>
        </authorList>
    </citation>
    <scope>NUCLEOTIDE SEQUENCE</scope>
    <source>
        <strain evidence="4">STKMTI.2</strain>
    </source>
</reference>
<dbReference type="Gene3D" id="3.40.50.360">
    <property type="match status" value="1"/>
</dbReference>
<evidence type="ECO:0000313" key="5">
    <source>
        <dbReference type="Proteomes" id="UP000664904"/>
    </source>
</evidence>
<dbReference type="SUPFAM" id="SSF52218">
    <property type="entry name" value="Flavoproteins"/>
    <property type="match status" value="1"/>
</dbReference>
<dbReference type="InterPro" id="IPR005025">
    <property type="entry name" value="FMN_Rdtase-like_dom"/>
</dbReference>
<name>A0A975HKQ0_9GAMM</name>
<keyword evidence="5" id="KW-1185">Reference proteome</keyword>
<organism evidence="4 5">
    <name type="scientific">Pseudoalteromonas xiamenensis</name>
    <dbReference type="NCBI Taxonomy" id="882626"/>
    <lineage>
        <taxon>Bacteria</taxon>
        <taxon>Pseudomonadati</taxon>
        <taxon>Pseudomonadota</taxon>
        <taxon>Gammaproteobacteria</taxon>
        <taxon>Alteromonadales</taxon>
        <taxon>Pseudoalteromonadaceae</taxon>
        <taxon>Pseudoalteromonas</taxon>
    </lineage>
</organism>
<dbReference type="InterPro" id="IPR029039">
    <property type="entry name" value="Flavoprotein-like_sf"/>
</dbReference>
<feature type="domain" description="NADPH-dependent FMN reductase-like" evidence="3">
    <location>
        <begin position="1"/>
        <end position="127"/>
    </location>
</feature>
<gene>
    <name evidence="4" type="ORF">J5O05_15665</name>
</gene>
<evidence type="ECO:0000256" key="1">
    <source>
        <dbReference type="ARBA" id="ARBA00001917"/>
    </source>
</evidence>
<dbReference type="GO" id="GO:0005829">
    <property type="term" value="C:cytosol"/>
    <property type="evidence" value="ECO:0007669"/>
    <property type="project" value="TreeGrafter"/>
</dbReference>
<sequence>MKILAISGSLRKKSYNSALLKACQLLAPDSTEIILFDGLADIPPFNPDIEASSVESVLKLKQLLALSSGLIISSPEYAHGVSGVLKNALDWLVSEPEFVDKRVAIFNTSPRASHAINALHEIIRTMSGNIEIQACLTLPLLGSELSYEGILEDEHMVQQIREALDVFCSFG</sequence>
<dbReference type="PANTHER" id="PTHR30543:SF21">
    <property type="entry name" value="NAD(P)H-DEPENDENT FMN REDUCTASE LOT6"/>
    <property type="match status" value="1"/>
</dbReference>
<dbReference type="KEGG" id="pxi:J5O05_15665"/>
<accession>A0A975HKQ0</accession>
<protein>
    <submittedName>
        <fullName evidence="4">NAD(P)H-dependent oxidoreductase</fullName>
    </submittedName>
</protein>
<evidence type="ECO:0000256" key="2">
    <source>
        <dbReference type="ARBA" id="ARBA00022643"/>
    </source>
</evidence>
<comment type="cofactor">
    <cofactor evidence="1">
        <name>FMN</name>
        <dbReference type="ChEBI" id="CHEBI:58210"/>
    </cofactor>
</comment>
<dbReference type="PANTHER" id="PTHR30543">
    <property type="entry name" value="CHROMATE REDUCTASE"/>
    <property type="match status" value="1"/>
</dbReference>
<evidence type="ECO:0000313" key="4">
    <source>
        <dbReference type="EMBL" id="QTH71214.1"/>
    </source>
</evidence>
<dbReference type="InterPro" id="IPR050712">
    <property type="entry name" value="NAD(P)H-dep_reductase"/>
</dbReference>
<proteinExistence type="predicted"/>
<keyword evidence="2" id="KW-0288">FMN</keyword>
<dbReference type="GO" id="GO:0010181">
    <property type="term" value="F:FMN binding"/>
    <property type="evidence" value="ECO:0007669"/>
    <property type="project" value="TreeGrafter"/>
</dbReference>
<dbReference type="AlphaFoldDB" id="A0A975HKQ0"/>
<evidence type="ECO:0000259" key="3">
    <source>
        <dbReference type="Pfam" id="PF03358"/>
    </source>
</evidence>
<keyword evidence="2" id="KW-0285">Flavoprotein</keyword>
<dbReference type="EMBL" id="CP072133">
    <property type="protein sequence ID" value="QTH71214.1"/>
    <property type="molecule type" value="Genomic_DNA"/>
</dbReference>
<dbReference type="Pfam" id="PF03358">
    <property type="entry name" value="FMN_red"/>
    <property type="match status" value="1"/>
</dbReference>
<dbReference type="GO" id="GO:0016491">
    <property type="term" value="F:oxidoreductase activity"/>
    <property type="evidence" value="ECO:0007669"/>
    <property type="project" value="InterPro"/>
</dbReference>
<dbReference type="Proteomes" id="UP000664904">
    <property type="component" value="Chromosome"/>
</dbReference>